<dbReference type="SUPFAM" id="SSF55785">
    <property type="entry name" value="PYP-like sensor domain (PAS domain)"/>
    <property type="match status" value="2"/>
</dbReference>
<dbReference type="PROSITE" id="PS50113">
    <property type="entry name" value="PAC"/>
    <property type="match status" value="1"/>
</dbReference>
<accession>A0A4S3TP27</accession>
<dbReference type="Pfam" id="PF13426">
    <property type="entry name" value="PAS_9"/>
    <property type="match status" value="1"/>
</dbReference>
<dbReference type="Pfam" id="PF13492">
    <property type="entry name" value="GAF_3"/>
    <property type="match status" value="1"/>
</dbReference>
<dbReference type="CDD" id="cd00130">
    <property type="entry name" value="PAS"/>
    <property type="match status" value="2"/>
</dbReference>
<dbReference type="InterPro" id="IPR004358">
    <property type="entry name" value="Sig_transdc_His_kin-like_C"/>
</dbReference>
<feature type="region of interest" description="Disordered" evidence="6">
    <location>
        <begin position="1"/>
        <end position="22"/>
    </location>
</feature>
<feature type="compositionally biased region" description="Low complexity" evidence="6">
    <location>
        <begin position="1"/>
        <end position="13"/>
    </location>
</feature>
<dbReference type="Gene3D" id="1.10.287.130">
    <property type="match status" value="1"/>
</dbReference>
<dbReference type="InterPro" id="IPR000700">
    <property type="entry name" value="PAS-assoc_C"/>
</dbReference>
<evidence type="ECO:0000259" key="7">
    <source>
        <dbReference type="PROSITE" id="PS50109"/>
    </source>
</evidence>
<dbReference type="Gene3D" id="3.30.450.40">
    <property type="match status" value="1"/>
</dbReference>
<dbReference type="NCBIfam" id="TIGR00229">
    <property type="entry name" value="sensory_box"/>
    <property type="match status" value="2"/>
</dbReference>
<gene>
    <name evidence="10" type="ORF">D8Y22_13055</name>
</gene>
<evidence type="ECO:0000256" key="4">
    <source>
        <dbReference type="ARBA" id="ARBA00022679"/>
    </source>
</evidence>
<dbReference type="EMBL" id="RBZW01000033">
    <property type="protein sequence ID" value="THE64338.1"/>
    <property type="molecule type" value="Genomic_DNA"/>
</dbReference>
<comment type="catalytic activity">
    <reaction evidence="1">
        <text>ATP + protein L-histidine = ADP + protein N-phospho-L-histidine.</text>
        <dbReference type="EC" id="2.7.13.3"/>
    </reaction>
</comment>
<feature type="domain" description="PAS" evidence="8">
    <location>
        <begin position="142"/>
        <end position="212"/>
    </location>
</feature>
<sequence length="672" mass="73394">MESDPSSSSGSGPPDDDRGQLDRMGSLLEAGAIPAFRLETDGTICHLTDALLDLTGYDRDELLGSSFSSLAPDDGPAIESVAAERSSPSTVSCSMRTEAGSSIECDLHVERFERTHGESRLVGIVERRATASGSPDESDLTYGKTFRALADAVPDGIIVLDTDSNIQYANPAVERILGYTPGELVGSSKVRIIPQRLREAHLEALARYLETGERNLNWTYVELPGHHKSGYEVPLGVSLNDFVYDGSRYFVGLFRDITARKETEQALREKVAQLESIASLGRHALEAGTIDDILEQTAKLVDAALDIDRCAVLEYRSDREDRFDLRAAVTDTDGEDDTSAVDTLVAVAAGTVDAAGPIVVEDVLNDARIDDRSGSDDSVQSAAALPIGSPAEPWGILAIGRWETHRVADHDVDFLESVATILATGIERQRYERRLNETLDKYETSNEQLEQFAYAASHDLQEPLRMISSYLQLLERQYADELDEDAEEFIEYAVDGAERMKAMIDGLLEYSRIDTQGDPFEPVDLEAVVDDVLADLTVLIEQHDAEITTESLPTVRGDPRQLRQLFQNLFSNAIQYSGDDPPRIDVCASRANGMWEIAVRDDGIGIDAADPAAVFGMFERLHGHETHDGTGIGLALCRRIVDRHGGTITVDSDPGEGSVFRFTVPPDDVSAS</sequence>
<evidence type="ECO:0000313" key="11">
    <source>
        <dbReference type="Proteomes" id="UP000318864"/>
    </source>
</evidence>
<feature type="domain" description="PAS" evidence="8">
    <location>
        <begin position="20"/>
        <end position="74"/>
    </location>
</feature>
<dbReference type="InterPro" id="IPR003018">
    <property type="entry name" value="GAF"/>
</dbReference>
<reference evidence="10 11" key="1">
    <citation type="submission" date="2018-10" db="EMBL/GenBank/DDBJ databases">
        <title>Natronolimnobius sp. XQ-INN 246 isolated from Inner Mongolia Autonomous Region of China.</title>
        <authorList>
            <person name="Xue Q."/>
        </authorList>
    </citation>
    <scope>NUCLEOTIDE SEQUENCE [LARGE SCALE GENOMIC DNA]</scope>
    <source>
        <strain evidence="10 11">XQ-INN 246</strain>
    </source>
</reference>
<feature type="domain" description="Histidine kinase" evidence="7">
    <location>
        <begin position="455"/>
        <end position="668"/>
    </location>
</feature>
<dbReference type="InterPro" id="IPR003594">
    <property type="entry name" value="HATPase_dom"/>
</dbReference>
<dbReference type="EC" id="2.7.13.3" evidence="2"/>
<dbReference type="AlphaFoldDB" id="A0A4S3TP27"/>
<dbReference type="InterPro" id="IPR003661">
    <property type="entry name" value="HisK_dim/P_dom"/>
</dbReference>
<dbReference type="Pfam" id="PF02518">
    <property type="entry name" value="HATPase_c"/>
    <property type="match status" value="1"/>
</dbReference>
<dbReference type="InterPro" id="IPR029016">
    <property type="entry name" value="GAF-like_dom_sf"/>
</dbReference>
<dbReference type="SMART" id="SM00065">
    <property type="entry name" value="GAF"/>
    <property type="match status" value="1"/>
</dbReference>
<keyword evidence="4" id="KW-0808">Transferase</keyword>
<dbReference type="PROSITE" id="PS50109">
    <property type="entry name" value="HIS_KIN"/>
    <property type="match status" value="1"/>
</dbReference>
<evidence type="ECO:0000256" key="3">
    <source>
        <dbReference type="ARBA" id="ARBA00022553"/>
    </source>
</evidence>
<dbReference type="PRINTS" id="PR00344">
    <property type="entry name" value="BCTRLSENSOR"/>
</dbReference>
<dbReference type="Proteomes" id="UP000318864">
    <property type="component" value="Unassembled WGS sequence"/>
</dbReference>
<evidence type="ECO:0000256" key="5">
    <source>
        <dbReference type="ARBA" id="ARBA00022777"/>
    </source>
</evidence>
<dbReference type="Pfam" id="PF00989">
    <property type="entry name" value="PAS"/>
    <property type="match status" value="1"/>
</dbReference>
<evidence type="ECO:0000256" key="6">
    <source>
        <dbReference type="SAM" id="MobiDB-lite"/>
    </source>
</evidence>
<proteinExistence type="predicted"/>
<keyword evidence="5" id="KW-0418">Kinase</keyword>
<feature type="domain" description="PAC" evidence="9">
    <location>
        <begin position="214"/>
        <end position="269"/>
    </location>
</feature>
<dbReference type="Gene3D" id="3.30.565.10">
    <property type="entry name" value="Histidine kinase-like ATPase, C-terminal domain"/>
    <property type="match status" value="1"/>
</dbReference>
<dbReference type="InterPro" id="IPR052162">
    <property type="entry name" value="Sensor_kinase/Photoreceptor"/>
</dbReference>
<dbReference type="CDD" id="cd00082">
    <property type="entry name" value="HisKA"/>
    <property type="match status" value="1"/>
</dbReference>
<evidence type="ECO:0000256" key="1">
    <source>
        <dbReference type="ARBA" id="ARBA00000085"/>
    </source>
</evidence>
<dbReference type="OrthoDB" id="8127at2157"/>
<dbReference type="SUPFAM" id="SSF55874">
    <property type="entry name" value="ATPase domain of HSP90 chaperone/DNA topoisomerase II/histidine kinase"/>
    <property type="match status" value="1"/>
</dbReference>
<dbReference type="SUPFAM" id="SSF47384">
    <property type="entry name" value="Homodimeric domain of signal transducing histidine kinase"/>
    <property type="match status" value="1"/>
</dbReference>
<evidence type="ECO:0000313" key="10">
    <source>
        <dbReference type="EMBL" id="THE64338.1"/>
    </source>
</evidence>
<dbReference type="Gene3D" id="3.30.450.20">
    <property type="entry name" value="PAS domain"/>
    <property type="match status" value="2"/>
</dbReference>
<dbReference type="InterPro" id="IPR000014">
    <property type="entry name" value="PAS"/>
</dbReference>
<dbReference type="SMART" id="SM00387">
    <property type="entry name" value="HATPase_c"/>
    <property type="match status" value="1"/>
</dbReference>
<dbReference type="SMART" id="SM00388">
    <property type="entry name" value="HisKA"/>
    <property type="match status" value="1"/>
</dbReference>
<keyword evidence="11" id="KW-1185">Reference proteome</keyword>
<dbReference type="Pfam" id="PF00512">
    <property type="entry name" value="HisKA"/>
    <property type="match status" value="1"/>
</dbReference>
<dbReference type="InterPro" id="IPR013767">
    <property type="entry name" value="PAS_fold"/>
</dbReference>
<organism evidence="10 11">
    <name type="scientific">Salinadaptatus halalkaliphilus</name>
    <dbReference type="NCBI Taxonomy" id="2419781"/>
    <lineage>
        <taxon>Archaea</taxon>
        <taxon>Methanobacteriati</taxon>
        <taxon>Methanobacteriota</taxon>
        <taxon>Stenosarchaea group</taxon>
        <taxon>Halobacteria</taxon>
        <taxon>Halobacteriales</taxon>
        <taxon>Natrialbaceae</taxon>
        <taxon>Salinadaptatus</taxon>
    </lineage>
</organism>
<dbReference type="FunFam" id="3.30.565.10:FF:000006">
    <property type="entry name" value="Sensor histidine kinase WalK"/>
    <property type="match status" value="1"/>
</dbReference>
<dbReference type="InterPro" id="IPR036890">
    <property type="entry name" value="HATPase_C_sf"/>
</dbReference>
<keyword evidence="3" id="KW-0597">Phosphoprotein</keyword>
<protein>
    <recommendedName>
        <fullName evidence="2">histidine kinase</fullName>
        <ecNumber evidence="2">2.7.13.3</ecNumber>
    </recommendedName>
</protein>
<comment type="caution">
    <text evidence="10">The sequence shown here is derived from an EMBL/GenBank/DDBJ whole genome shotgun (WGS) entry which is preliminary data.</text>
</comment>
<evidence type="ECO:0000259" key="8">
    <source>
        <dbReference type="PROSITE" id="PS50112"/>
    </source>
</evidence>
<dbReference type="GO" id="GO:0006355">
    <property type="term" value="P:regulation of DNA-templated transcription"/>
    <property type="evidence" value="ECO:0007669"/>
    <property type="project" value="InterPro"/>
</dbReference>
<evidence type="ECO:0000256" key="2">
    <source>
        <dbReference type="ARBA" id="ARBA00012438"/>
    </source>
</evidence>
<dbReference type="RefSeq" id="WP_141465126.1">
    <property type="nucleotide sequence ID" value="NZ_RBZW01000033.1"/>
</dbReference>
<name>A0A4S3TP27_9EURY</name>
<dbReference type="SUPFAM" id="SSF55781">
    <property type="entry name" value="GAF domain-like"/>
    <property type="match status" value="1"/>
</dbReference>
<dbReference type="GO" id="GO:0000155">
    <property type="term" value="F:phosphorelay sensor kinase activity"/>
    <property type="evidence" value="ECO:0007669"/>
    <property type="project" value="InterPro"/>
</dbReference>
<dbReference type="InterPro" id="IPR005467">
    <property type="entry name" value="His_kinase_dom"/>
</dbReference>
<dbReference type="SMART" id="SM00091">
    <property type="entry name" value="PAS"/>
    <property type="match status" value="2"/>
</dbReference>
<dbReference type="PROSITE" id="PS50112">
    <property type="entry name" value="PAS"/>
    <property type="match status" value="2"/>
</dbReference>
<dbReference type="PANTHER" id="PTHR43304">
    <property type="entry name" value="PHYTOCHROME-LIKE PROTEIN CPH1"/>
    <property type="match status" value="1"/>
</dbReference>
<evidence type="ECO:0000259" key="9">
    <source>
        <dbReference type="PROSITE" id="PS50113"/>
    </source>
</evidence>
<dbReference type="InterPro" id="IPR035965">
    <property type="entry name" value="PAS-like_dom_sf"/>
</dbReference>
<dbReference type="PANTHER" id="PTHR43304:SF1">
    <property type="entry name" value="PAC DOMAIN-CONTAINING PROTEIN"/>
    <property type="match status" value="1"/>
</dbReference>
<dbReference type="InterPro" id="IPR036097">
    <property type="entry name" value="HisK_dim/P_sf"/>
</dbReference>